<sequence>MIEESRKRVDEAARKESERRWLVEAEARNEKLLEELKRERRLREQIEQRCDPAGDTRALILTRDENEQLR</sequence>
<accession>A0A0F8ZG35</accession>
<feature type="non-terminal residue" evidence="2">
    <location>
        <position position="70"/>
    </location>
</feature>
<organism evidence="2">
    <name type="scientific">marine sediment metagenome</name>
    <dbReference type="NCBI Taxonomy" id="412755"/>
    <lineage>
        <taxon>unclassified sequences</taxon>
        <taxon>metagenomes</taxon>
        <taxon>ecological metagenomes</taxon>
    </lineage>
</organism>
<feature type="coiled-coil region" evidence="1">
    <location>
        <begin position="22"/>
        <end position="49"/>
    </location>
</feature>
<protein>
    <submittedName>
        <fullName evidence="2">Uncharacterized protein</fullName>
    </submittedName>
</protein>
<dbReference type="AlphaFoldDB" id="A0A0F8ZG35"/>
<name>A0A0F8ZG35_9ZZZZ</name>
<gene>
    <name evidence="2" type="ORF">LCGC14_2699920</name>
</gene>
<dbReference type="EMBL" id="LAZR01048081">
    <property type="protein sequence ID" value="KKK92738.1"/>
    <property type="molecule type" value="Genomic_DNA"/>
</dbReference>
<proteinExistence type="predicted"/>
<reference evidence="2" key="1">
    <citation type="journal article" date="2015" name="Nature">
        <title>Complex archaea that bridge the gap between prokaryotes and eukaryotes.</title>
        <authorList>
            <person name="Spang A."/>
            <person name="Saw J.H."/>
            <person name="Jorgensen S.L."/>
            <person name="Zaremba-Niedzwiedzka K."/>
            <person name="Martijn J."/>
            <person name="Lind A.E."/>
            <person name="van Eijk R."/>
            <person name="Schleper C."/>
            <person name="Guy L."/>
            <person name="Ettema T.J."/>
        </authorList>
    </citation>
    <scope>NUCLEOTIDE SEQUENCE</scope>
</reference>
<comment type="caution">
    <text evidence="2">The sequence shown here is derived from an EMBL/GenBank/DDBJ whole genome shotgun (WGS) entry which is preliminary data.</text>
</comment>
<evidence type="ECO:0000313" key="2">
    <source>
        <dbReference type="EMBL" id="KKK92738.1"/>
    </source>
</evidence>
<evidence type="ECO:0000256" key="1">
    <source>
        <dbReference type="SAM" id="Coils"/>
    </source>
</evidence>
<keyword evidence="1" id="KW-0175">Coiled coil</keyword>